<feature type="transmembrane region" description="Helical" evidence="7">
    <location>
        <begin position="21"/>
        <end position="43"/>
    </location>
</feature>
<comment type="similarity">
    <text evidence="2 6">Belongs to the ABC-3 integral membrane protein family.</text>
</comment>
<comment type="subcellular location">
    <subcellularLocation>
        <location evidence="6">Cell membrane</location>
        <topology evidence="6">Multi-pass membrane protein</topology>
    </subcellularLocation>
    <subcellularLocation>
        <location evidence="1">Membrane</location>
        <topology evidence="1">Multi-pass membrane protein</topology>
    </subcellularLocation>
</comment>
<feature type="transmembrane region" description="Helical" evidence="7">
    <location>
        <begin position="257"/>
        <end position="273"/>
    </location>
</feature>
<feature type="transmembrane region" description="Helical" evidence="7">
    <location>
        <begin position="187"/>
        <end position="218"/>
    </location>
</feature>
<gene>
    <name evidence="8" type="ORF">NVS47_00865</name>
</gene>
<evidence type="ECO:0000256" key="6">
    <source>
        <dbReference type="RuleBase" id="RU003943"/>
    </source>
</evidence>
<dbReference type="Pfam" id="PF00950">
    <property type="entry name" value="ABC-3"/>
    <property type="match status" value="1"/>
</dbReference>
<dbReference type="InterPro" id="IPR001626">
    <property type="entry name" value="ABC_TroCD"/>
</dbReference>
<dbReference type="Proteomes" id="UP001524944">
    <property type="component" value="Unassembled WGS sequence"/>
</dbReference>
<dbReference type="RefSeq" id="WP_242965390.1">
    <property type="nucleotide sequence ID" value="NZ_CP022121.1"/>
</dbReference>
<evidence type="ECO:0000256" key="2">
    <source>
        <dbReference type="ARBA" id="ARBA00008034"/>
    </source>
</evidence>
<comment type="caution">
    <text evidence="8">The sequence shown here is derived from an EMBL/GenBank/DDBJ whole genome shotgun (WGS) entry which is preliminary data.</text>
</comment>
<keyword evidence="9" id="KW-1185">Reference proteome</keyword>
<reference evidence="8 9" key="1">
    <citation type="submission" date="2022-08" db="EMBL/GenBank/DDBJ databases">
        <title>Proteogenomics of the novel Dehalobacterium formicoaceticum strain EZ94 highlights a key role of methyltransferases during anaerobic dichloromethane degradation.</title>
        <authorList>
            <person name="Wasmund K."/>
        </authorList>
    </citation>
    <scope>NUCLEOTIDE SEQUENCE [LARGE SCALE GENOMIC DNA]</scope>
    <source>
        <strain evidence="8 9">EZ94</strain>
    </source>
</reference>
<dbReference type="SUPFAM" id="SSF81345">
    <property type="entry name" value="ABC transporter involved in vitamin B12 uptake, BtuC"/>
    <property type="match status" value="1"/>
</dbReference>
<organism evidence="8 9">
    <name type="scientific">Dehalobacterium formicoaceticum</name>
    <dbReference type="NCBI Taxonomy" id="51515"/>
    <lineage>
        <taxon>Bacteria</taxon>
        <taxon>Bacillati</taxon>
        <taxon>Bacillota</taxon>
        <taxon>Clostridia</taxon>
        <taxon>Eubacteriales</taxon>
        <taxon>Peptococcaceae</taxon>
        <taxon>Dehalobacterium</taxon>
    </lineage>
</organism>
<feature type="transmembrane region" description="Helical" evidence="7">
    <location>
        <begin position="144"/>
        <end position="160"/>
    </location>
</feature>
<evidence type="ECO:0000256" key="1">
    <source>
        <dbReference type="ARBA" id="ARBA00004141"/>
    </source>
</evidence>
<evidence type="ECO:0000256" key="5">
    <source>
        <dbReference type="ARBA" id="ARBA00023136"/>
    </source>
</evidence>
<evidence type="ECO:0000313" key="9">
    <source>
        <dbReference type="Proteomes" id="UP001524944"/>
    </source>
</evidence>
<keyword evidence="5 7" id="KW-0472">Membrane</keyword>
<dbReference type="Gene3D" id="1.10.3470.10">
    <property type="entry name" value="ABC transporter involved in vitamin B12 uptake, BtuC"/>
    <property type="match status" value="1"/>
</dbReference>
<feature type="transmembrane region" description="Helical" evidence="7">
    <location>
        <begin position="104"/>
        <end position="123"/>
    </location>
</feature>
<proteinExistence type="inferred from homology"/>
<name>A0ABT1XZP2_9FIRM</name>
<keyword evidence="4 7" id="KW-1133">Transmembrane helix</keyword>
<dbReference type="PANTHER" id="PTHR30477:SF18">
    <property type="entry name" value="METAL TRANSPORT SYSTEM MEMBRANE PROTEIN CT_417-RELATED"/>
    <property type="match status" value="1"/>
</dbReference>
<accession>A0ABT1XZP2</accession>
<evidence type="ECO:0000256" key="4">
    <source>
        <dbReference type="ARBA" id="ARBA00022989"/>
    </source>
</evidence>
<dbReference type="PANTHER" id="PTHR30477">
    <property type="entry name" value="ABC-TRANSPORTER METAL-BINDING PROTEIN"/>
    <property type="match status" value="1"/>
</dbReference>
<evidence type="ECO:0000313" key="8">
    <source>
        <dbReference type="EMBL" id="MCR6544084.1"/>
    </source>
</evidence>
<dbReference type="InterPro" id="IPR037294">
    <property type="entry name" value="ABC_BtuC-like"/>
</dbReference>
<protein>
    <submittedName>
        <fullName evidence="8">Metal ABC transporter permease</fullName>
    </submittedName>
</protein>
<evidence type="ECO:0000256" key="7">
    <source>
        <dbReference type="SAM" id="Phobius"/>
    </source>
</evidence>
<dbReference type="EMBL" id="JANPWE010000001">
    <property type="protein sequence ID" value="MCR6544084.1"/>
    <property type="molecule type" value="Genomic_DNA"/>
</dbReference>
<evidence type="ECO:0000256" key="3">
    <source>
        <dbReference type="ARBA" id="ARBA00022692"/>
    </source>
</evidence>
<sequence length="279" mass="30548">MEIWYAFGEKLLPFSWAEHHFMLNALLAVLIVTPLFGMLGTMVVNNHMAFFSDTIGHSALTGIGIGVILGLHQPLGAMVLFAIFMAVAVSFVKELTMTSTDTVIGVFSAVAVALGIVILSRGGGFNKYSGYLIGDILSITPEDIFLIFMITVLFIGYWYYSFNSLVLLTVHPSLARSRGVNARRTEMVFTVALAVIVTVSIQWLGIMIINSLLVLPAASSRNFSRNIRQYHLLTIIISLVSGITGLILSFYWDTASGATIVLVAAFFFIISFIKKQVYG</sequence>
<feature type="transmembrane region" description="Helical" evidence="7">
    <location>
        <begin position="230"/>
        <end position="251"/>
    </location>
</feature>
<feature type="transmembrane region" description="Helical" evidence="7">
    <location>
        <begin position="75"/>
        <end position="92"/>
    </location>
</feature>
<keyword evidence="3 6" id="KW-0812">Transmembrane</keyword>
<keyword evidence="6" id="KW-0813">Transport</keyword>